<dbReference type="AlphaFoldDB" id="A0A166ANK3"/>
<dbReference type="EMBL" id="KV417657">
    <property type="protein sequence ID" value="KZP11796.1"/>
    <property type="molecule type" value="Genomic_DNA"/>
</dbReference>
<evidence type="ECO:0000313" key="2">
    <source>
        <dbReference type="EMBL" id="KZP26183.1"/>
    </source>
</evidence>
<name>A0A166ANK3_9AGAM</name>
<sequence length="168" mass="18613">MCAARGRIHTSMLSVGLSFWVASKKGVTSKDEEEAGAVKVNKARSISRVRSPPASRPAQGFVLPSAHRPLATCSKSVKPPRDLHRRLHQIRVRLARRILLCQWHGRAIYDSGSGVICKRRLNEPRARNHARGWEEGARKGGHGDMFTVAGSAGEEEVLMSWIGVMRKK</sequence>
<evidence type="ECO:0000313" key="3">
    <source>
        <dbReference type="Proteomes" id="UP000076532"/>
    </source>
</evidence>
<dbReference type="EMBL" id="KV417516">
    <property type="protein sequence ID" value="KZP26183.1"/>
    <property type="molecule type" value="Genomic_DNA"/>
</dbReference>
<dbReference type="Proteomes" id="UP000076532">
    <property type="component" value="Unassembled WGS sequence"/>
</dbReference>
<organism evidence="1 3">
    <name type="scientific">Athelia psychrophila</name>
    <dbReference type="NCBI Taxonomy" id="1759441"/>
    <lineage>
        <taxon>Eukaryota</taxon>
        <taxon>Fungi</taxon>
        <taxon>Dikarya</taxon>
        <taxon>Basidiomycota</taxon>
        <taxon>Agaricomycotina</taxon>
        <taxon>Agaricomycetes</taxon>
        <taxon>Agaricomycetidae</taxon>
        <taxon>Atheliales</taxon>
        <taxon>Atheliaceae</taxon>
        <taxon>Athelia</taxon>
    </lineage>
</organism>
<protein>
    <submittedName>
        <fullName evidence="1">Uncharacterized protein</fullName>
    </submittedName>
</protein>
<evidence type="ECO:0000313" key="1">
    <source>
        <dbReference type="EMBL" id="KZP11796.1"/>
    </source>
</evidence>
<proteinExistence type="predicted"/>
<gene>
    <name evidence="2" type="ORF">FIBSPDRAFT_358513</name>
    <name evidence="1" type="ORF">FIBSPDRAFT_898688</name>
</gene>
<keyword evidence="3" id="KW-1185">Reference proteome</keyword>
<accession>A0A166ANK3</accession>
<reference evidence="1 3" key="1">
    <citation type="journal article" date="2016" name="Mol. Biol. Evol.">
        <title>Comparative Genomics of Early-Diverging Mushroom-Forming Fungi Provides Insights into the Origins of Lignocellulose Decay Capabilities.</title>
        <authorList>
            <person name="Nagy L.G."/>
            <person name="Riley R."/>
            <person name="Tritt A."/>
            <person name="Adam C."/>
            <person name="Daum C."/>
            <person name="Floudas D."/>
            <person name="Sun H."/>
            <person name="Yadav J.S."/>
            <person name="Pangilinan J."/>
            <person name="Larsson K.H."/>
            <person name="Matsuura K."/>
            <person name="Barry K."/>
            <person name="Labutti K."/>
            <person name="Kuo R."/>
            <person name="Ohm R.A."/>
            <person name="Bhattacharya S.S."/>
            <person name="Shirouzu T."/>
            <person name="Yoshinaga Y."/>
            <person name="Martin F.M."/>
            <person name="Grigoriev I.V."/>
            <person name="Hibbett D.S."/>
        </authorList>
    </citation>
    <scope>NUCLEOTIDE SEQUENCE [LARGE SCALE GENOMIC DNA]</scope>
    <source>
        <strain evidence="1 3">CBS 109695</strain>
    </source>
</reference>